<evidence type="ECO:0000313" key="2">
    <source>
        <dbReference type="Proteomes" id="UP001601288"/>
    </source>
</evidence>
<name>A0ABW6LNQ9_9ACTN</name>
<evidence type="ECO:0000313" key="1">
    <source>
        <dbReference type="EMBL" id="MFE9228921.1"/>
    </source>
</evidence>
<proteinExistence type="predicted"/>
<comment type="caution">
    <text evidence="1">The sequence shown here is derived from an EMBL/GenBank/DDBJ whole genome shotgun (WGS) entry which is preliminary data.</text>
</comment>
<dbReference type="Proteomes" id="UP001601288">
    <property type="component" value="Unassembled WGS sequence"/>
</dbReference>
<dbReference type="RefSeq" id="WP_358284885.1">
    <property type="nucleotide sequence ID" value="NZ_JBEYGJ010000021.1"/>
</dbReference>
<gene>
    <name evidence="1" type="ORF">ACFYM3_30765</name>
</gene>
<reference evidence="1 2" key="1">
    <citation type="submission" date="2024-10" db="EMBL/GenBank/DDBJ databases">
        <title>The Natural Products Discovery Center: Release of the First 8490 Sequenced Strains for Exploring Actinobacteria Biosynthetic Diversity.</title>
        <authorList>
            <person name="Kalkreuter E."/>
            <person name="Kautsar S.A."/>
            <person name="Yang D."/>
            <person name="Bader C.D."/>
            <person name="Teijaro C.N."/>
            <person name="Fluegel L."/>
            <person name="Davis C.M."/>
            <person name="Simpson J.R."/>
            <person name="Lauterbach L."/>
            <person name="Steele A.D."/>
            <person name="Gui C."/>
            <person name="Meng S."/>
            <person name="Li G."/>
            <person name="Viehrig K."/>
            <person name="Ye F."/>
            <person name="Su P."/>
            <person name="Kiefer A.F."/>
            <person name="Nichols A."/>
            <person name="Cepeda A.J."/>
            <person name="Yan W."/>
            <person name="Fan B."/>
            <person name="Jiang Y."/>
            <person name="Adhikari A."/>
            <person name="Zheng C.-J."/>
            <person name="Schuster L."/>
            <person name="Cowan T.M."/>
            <person name="Smanski M.J."/>
            <person name="Chevrette M.G."/>
            <person name="De Carvalho L.P.S."/>
            <person name="Shen B."/>
        </authorList>
    </citation>
    <scope>NUCLEOTIDE SEQUENCE [LARGE SCALE GENOMIC DNA]</scope>
    <source>
        <strain evidence="1 2">NPDC007066</strain>
    </source>
</reference>
<keyword evidence="2" id="KW-1185">Reference proteome</keyword>
<protein>
    <submittedName>
        <fullName evidence="1">Uncharacterized protein</fullName>
    </submittedName>
</protein>
<sequence>MSPGRHRVSDFAHGAALAASANVSASDVGNALGARLGGLAITAGFGHTSPLYVGAGIAPTSWVVMVVAARQAAEHDGSDT</sequence>
<organism evidence="1 2">
    <name type="scientific">Streptomyces massasporeus</name>
    <dbReference type="NCBI Taxonomy" id="67324"/>
    <lineage>
        <taxon>Bacteria</taxon>
        <taxon>Bacillati</taxon>
        <taxon>Actinomycetota</taxon>
        <taxon>Actinomycetes</taxon>
        <taxon>Kitasatosporales</taxon>
        <taxon>Streptomycetaceae</taxon>
        <taxon>Streptomyces</taxon>
    </lineage>
</organism>
<accession>A0ABW6LNQ9</accession>
<dbReference type="EMBL" id="JBIAFP010000021">
    <property type="protein sequence ID" value="MFE9228921.1"/>
    <property type="molecule type" value="Genomic_DNA"/>
</dbReference>